<keyword evidence="3" id="KW-1185">Reference proteome</keyword>
<feature type="compositionally biased region" description="Basic and acidic residues" evidence="1">
    <location>
        <begin position="21"/>
        <end position="31"/>
    </location>
</feature>
<evidence type="ECO:0000256" key="1">
    <source>
        <dbReference type="SAM" id="MobiDB-lite"/>
    </source>
</evidence>
<dbReference type="EMBL" id="KZ501892">
    <property type="protein sequence ID" value="PKU87225.1"/>
    <property type="molecule type" value="Genomic_DNA"/>
</dbReference>
<evidence type="ECO:0000313" key="3">
    <source>
        <dbReference type="Proteomes" id="UP000233837"/>
    </source>
</evidence>
<dbReference type="AlphaFoldDB" id="A0A2I0XH37"/>
<dbReference type="Proteomes" id="UP000233837">
    <property type="component" value="Unassembled WGS sequence"/>
</dbReference>
<reference evidence="2 3" key="1">
    <citation type="journal article" date="2016" name="Sci. Rep.">
        <title>The Dendrobium catenatum Lindl. genome sequence provides insights into polysaccharide synthase, floral development and adaptive evolution.</title>
        <authorList>
            <person name="Zhang G.Q."/>
            <person name="Xu Q."/>
            <person name="Bian C."/>
            <person name="Tsai W.C."/>
            <person name="Yeh C.M."/>
            <person name="Liu K.W."/>
            <person name="Yoshida K."/>
            <person name="Zhang L.S."/>
            <person name="Chang S.B."/>
            <person name="Chen F."/>
            <person name="Shi Y."/>
            <person name="Su Y.Y."/>
            <person name="Zhang Y.Q."/>
            <person name="Chen L.J."/>
            <person name="Yin Y."/>
            <person name="Lin M."/>
            <person name="Huang H."/>
            <person name="Deng H."/>
            <person name="Wang Z.W."/>
            <person name="Zhu S.L."/>
            <person name="Zhao X."/>
            <person name="Deng C."/>
            <person name="Niu S.C."/>
            <person name="Huang J."/>
            <person name="Wang M."/>
            <person name="Liu G.H."/>
            <person name="Yang H.J."/>
            <person name="Xiao X.J."/>
            <person name="Hsiao Y.Y."/>
            <person name="Wu W.L."/>
            <person name="Chen Y.Y."/>
            <person name="Mitsuda N."/>
            <person name="Ohme-Takagi M."/>
            <person name="Luo Y.B."/>
            <person name="Van de Peer Y."/>
            <person name="Liu Z.J."/>
        </authorList>
    </citation>
    <scope>NUCLEOTIDE SEQUENCE [LARGE SCALE GENOMIC DNA]</scope>
    <source>
        <tissue evidence="2">The whole plant</tissue>
    </source>
</reference>
<reference evidence="2 3" key="2">
    <citation type="journal article" date="2017" name="Nature">
        <title>The Apostasia genome and the evolution of orchids.</title>
        <authorList>
            <person name="Zhang G.Q."/>
            <person name="Liu K.W."/>
            <person name="Li Z."/>
            <person name="Lohaus R."/>
            <person name="Hsiao Y.Y."/>
            <person name="Niu S.C."/>
            <person name="Wang J.Y."/>
            <person name="Lin Y.C."/>
            <person name="Xu Q."/>
            <person name="Chen L.J."/>
            <person name="Yoshida K."/>
            <person name="Fujiwara S."/>
            <person name="Wang Z.W."/>
            <person name="Zhang Y.Q."/>
            <person name="Mitsuda N."/>
            <person name="Wang M."/>
            <person name="Liu G.H."/>
            <person name="Pecoraro L."/>
            <person name="Huang H.X."/>
            <person name="Xiao X.J."/>
            <person name="Lin M."/>
            <person name="Wu X.Y."/>
            <person name="Wu W.L."/>
            <person name="Chen Y.Y."/>
            <person name="Chang S.B."/>
            <person name="Sakamoto S."/>
            <person name="Ohme-Takagi M."/>
            <person name="Yagi M."/>
            <person name="Zeng S.J."/>
            <person name="Shen C.Y."/>
            <person name="Yeh C.M."/>
            <person name="Luo Y.B."/>
            <person name="Tsai W.C."/>
            <person name="Van de Peer Y."/>
            <person name="Liu Z.J."/>
        </authorList>
    </citation>
    <scope>NUCLEOTIDE SEQUENCE [LARGE SCALE GENOMIC DNA]</scope>
    <source>
        <tissue evidence="2">The whole plant</tissue>
    </source>
</reference>
<evidence type="ECO:0000313" key="2">
    <source>
        <dbReference type="EMBL" id="PKU87225.1"/>
    </source>
</evidence>
<feature type="region of interest" description="Disordered" evidence="1">
    <location>
        <begin position="15"/>
        <end position="46"/>
    </location>
</feature>
<organism evidence="2 3">
    <name type="scientific">Dendrobium catenatum</name>
    <dbReference type="NCBI Taxonomy" id="906689"/>
    <lineage>
        <taxon>Eukaryota</taxon>
        <taxon>Viridiplantae</taxon>
        <taxon>Streptophyta</taxon>
        <taxon>Embryophyta</taxon>
        <taxon>Tracheophyta</taxon>
        <taxon>Spermatophyta</taxon>
        <taxon>Magnoliopsida</taxon>
        <taxon>Liliopsida</taxon>
        <taxon>Asparagales</taxon>
        <taxon>Orchidaceae</taxon>
        <taxon>Epidendroideae</taxon>
        <taxon>Malaxideae</taxon>
        <taxon>Dendrobiinae</taxon>
        <taxon>Dendrobium</taxon>
    </lineage>
</organism>
<gene>
    <name evidence="2" type="ORF">MA16_Dca009373</name>
</gene>
<proteinExistence type="predicted"/>
<name>A0A2I0XH37_9ASPA</name>
<protein>
    <submittedName>
        <fullName evidence="2">Uncharacterized protein</fullName>
    </submittedName>
</protein>
<accession>A0A2I0XH37</accession>
<sequence length="116" mass="13071">MDRFRSEAPAPLCVKLRARVPPRDPSADRPTRPSFSAASERSGVVGPPSAGFAIYLNPHGGFGRSWARWTRRRCRNVSLVDVEIQNSLDRSGFVLEREYARSSPESGRRRLEMVRS</sequence>